<dbReference type="EMBL" id="VSSQ01000316">
    <property type="protein sequence ID" value="MPL90913.1"/>
    <property type="molecule type" value="Genomic_DNA"/>
</dbReference>
<sequence length="308" mass="32989">MAELNNPGCVLVLGANTGVPGCDFAPDKFVGAILIDKSTIIEDADIPDIITKLQELTLATGRDRIHPIFRFEEITDNSEEETIATLGYGSKQVVKEGKYDWMFRIVKGGLCLNNKLRSFNKANKKVLFVDSSNVIYGTRVEGGITGFTMDFFYAKPFKANDASNAAIFNVRFALAKPEEFNEKVAFVKADQDIEEAVKGLIDLELVELAVATGKVTVGIRTACDKVDLYPSFDDALAAGELWKVTKAGANVAITSVAKNDTAGGWDVSFTGTGEHVITLAAPSVLAAANVGGYPENGFEAGILTSTLS</sequence>
<protein>
    <submittedName>
        <fullName evidence="1">Uncharacterized protein</fullName>
    </submittedName>
</protein>
<proteinExistence type="predicted"/>
<name>A0A644VJY5_9ZZZZ</name>
<dbReference type="AlphaFoldDB" id="A0A644VJY5"/>
<comment type="caution">
    <text evidence="1">The sequence shown here is derived from an EMBL/GenBank/DDBJ whole genome shotgun (WGS) entry which is preliminary data.</text>
</comment>
<reference evidence="1" key="1">
    <citation type="submission" date="2019-08" db="EMBL/GenBank/DDBJ databases">
        <authorList>
            <person name="Kucharzyk K."/>
            <person name="Murdoch R.W."/>
            <person name="Higgins S."/>
            <person name="Loffler F."/>
        </authorList>
    </citation>
    <scope>NUCLEOTIDE SEQUENCE</scope>
</reference>
<organism evidence="1">
    <name type="scientific">bioreactor metagenome</name>
    <dbReference type="NCBI Taxonomy" id="1076179"/>
    <lineage>
        <taxon>unclassified sequences</taxon>
        <taxon>metagenomes</taxon>
        <taxon>ecological metagenomes</taxon>
    </lineage>
</organism>
<evidence type="ECO:0000313" key="1">
    <source>
        <dbReference type="EMBL" id="MPL90913.1"/>
    </source>
</evidence>
<accession>A0A644VJY5</accession>
<gene>
    <name evidence="1" type="ORF">SDC9_36971</name>
</gene>